<gene>
    <name evidence="2" type="ORF">DES31_0617</name>
</gene>
<evidence type="ECO:0000313" key="2">
    <source>
        <dbReference type="EMBL" id="RKR77289.1"/>
    </source>
</evidence>
<keyword evidence="3" id="KW-1185">Reference proteome</keyword>
<organism evidence="2 3">
    <name type="scientific">Otariodibacter oris</name>
    <dbReference type="NCBI Taxonomy" id="1032623"/>
    <lineage>
        <taxon>Bacteria</taxon>
        <taxon>Pseudomonadati</taxon>
        <taxon>Pseudomonadota</taxon>
        <taxon>Gammaproteobacteria</taxon>
        <taxon>Pasteurellales</taxon>
        <taxon>Pasteurellaceae</taxon>
        <taxon>Otariodibacter</taxon>
    </lineage>
</organism>
<accession>A0A420XJ57</accession>
<dbReference type="OrthoDB" id="5781652at2"/>
<dbReference type="AlphaFoldDB" id="A0A420XJ57"/>
<dbReference type="RefSeq" id="WP_121121874.1">
    <property type="nucleotide sequence ID" value="NZ_CP016604.1"/>
</dbReference>
<dbReference type="Pfam" id="PF06226">
    <property type="entry name" value="DUF1007"/>
    <property type="match status" value="1"/>
</dbReference>
<dbReference type="PIRSF" id="PIRSF008159">
    <property type="entry name" value="UCP008159_ABC"/>
    <property type="match status" value="1"/>
</dbReference>
<dbReference type="InterPro" id="IPR016537">
    <property type="entry name" value="UCP008159_ABC"/>
</dbReference>
<protein>
    <submittedName>
        <fullName evidence="2">ABC-type uncharacterized transport system substrate-binding protein</fullName>
    </submittedName>
</protein>
<keyword evidence="1" id="KW-0732">Signal</keyword>
<evidence type="ECO:0000256" key="1">
    <source>
        <dbReference type="SAM" id="SignalP"/>
    </source>
</evidence>
<dbReference type="EMBL" id="RBJC01000004">
    <property type="protein sequence ID" value="RKR77289.1"/>
    <property type="molecule type" value="Genomic_DNA"/>
</dbReference>
<reference evidence="2 3" key="1">
    <citation type="submission" date="2018-10" db="EMBL/GenBank/DDBJ databases">
        <title>Genomic Encyclopedia of Type Strains, Phase IV (KMG-IV): sequencing the most valuable type-strain genomes for metagenomic binning, comparative biology and taxonomic classification.</title>
        <authorList>
            <person name="Goeker M."/>
        </authorList>
    </citation>
    <scope>NUCLEOTIDE SEQUENCE [LARGE SCALE GENOMIC DNA]</scope>
    <source>
        <strain evidence="2 3">DSM 23800</strain>
    </source>
</reference>
<dbReference type="Proteomes" id="UP000280099">
    <property type="component" value="Unassembled WGS sequence"/>
</dbReference>
<comment type="caution">
    <text evidence="2">The sequence shown here is derived from an EMBL/GenBank/DDBJ whole genome shotgun (WGS) entry which is preliminary data.</text>
</comment>
<feature type="chain" id="PRO_5019307765" evidence="1">
    <location>
        <begin position="21"/>
        <end position="213"/>
    </location>
</feature>
<evidence type="ECO:0000313" key="3">
    <source>
        <dbReference type="Proteomes" id="UP000280099"/>
    </source>
</evidence>
<dbReference type="InterPro" id="IPR010412">
    <property type="entry name" value="DUF1007"/>
</dbReference>
<sequence length="213" mass="24196">MKKYFLGLLGLFCVNQAALAHPHSFVDMKNQVLITDDTLKGFAMSWMLDEITSAELLYEINHAEDKSEAIQKITDELSTSAVEAHYFSEFYNEKNEPIKFKAQPINPSVEIQKNRIIYHFELTLAKPQPLKGHTFRLYTFEPSYYLSMSYEKASDVTVTPQSVCKVSMEEPQVNDSLRLYASSLDQTETPDMPTTSSLSLGALFSQKVNIVCQ</sequence>
<proteinExistence type="predicted"/>
<feature type="signal peptide" evidence="1">
    <location>
        <begin position="1"/>
        <end position="20"/>
    </location>
</feature>
<name>A0A420XJ57_9PAST</name>